<dbReference type="InterPro" id="IPR011053">
    <property type="entry name" value="Single_hybrid_motif"/>
</dbReference>
<dbReference type="EMBL" id="MWBQ01000095">
    <property type="protein sequence ID" value="OQA57191.1"/>
    <property type="molecule type" value="Genomic_DNA"/>
</dbReference>
<evidence type="ECO:0000259" key="5">
    <source>
        <dbReference type="PROSITE" id="PS50968"/>
    </source>
</evidence>
<proteinExistence type="inferred from homology"/>
<dbReference type="Proteomes" id="UP000485569">
    <property type="component" value="Unassembled WGS sequence"/>
</dbReference>
<keyword evidence="2 3" id="KW-0450">Lipoyl</keyword>
<name>A0A1V5SSL3_9BACT</name>
<comment type="subunit">
    <text evidence="3">The glycine cleavage system is composed of four proteins: P, T, L and H.</text>
</comment>
<dbReference type="SUPFAM" id="SSF51230">
    <property type="entry name" value="Single hybrid motif"/>
    <property type="match status" value="1"/>
</dbReference>
<dbReference type="GO" id="GO:0009249">
    <property type="term" value="P:protein lipoylation"/>
    <property type="evidence" value="ECO:0007669"/>
    <property type="project" value="TreeGrafter"/>
</dbReference>
<accession>A0A1V5SSL3</accession>
<comment type="function">
    <text evidence="3">The glycine cleavage system catalyzes the degradation of glycine. The H protein shuttles the methylamine group of glycine from the P protein to the T protein.</text>
</comment>
<dbReference type="PANTHER" id="PTHR11715:SF3">
    <property type="entry name" value="GLYCINE CLEAVAGE SYSTEM H PROTEIN-RELATED"/>
    <property type="match status" value="1"/>
</dbReference>
<dbReference type="InterPro" id="IPR017453">
    <property type="entry name" value="GCV_H_sub"/>
</dbReference>
<comment type="cofactor">
    <cofactor evidence="3">
        <name>(R)-lipoate</name>
        <dbReference type="ChEBI" id="CHEBI:83088"/>
    </cofactor>
    <text evidence="3">Binds 1 lipoyl cofactor covalently.</text>
</comment>
<organism evidence="6">
    <name type="scientific">Candidatus Atribacter allofermentans</name>
    <dbReference type="NCBI Taxonomy" id="1852833"/>
    <lineage>
        <taxon>Bacteria</taxon>
        <taxon>Pseudomonadati</taxon>
        <taxon>Atribacterota</taxon>
        <taxon>Atribacteria</taxon>
        <taxon>Atribacterales</taxon>
        <taxon>Atribacteraceae</taxon>
        <taxon>Atribacter</taxon>
    </lineage>
</organism>
<protein>
    <recommendedName>
        <fullName evidence="3">Glycine cleavage system H protein</fullName>
    </recommendedName>
</protein>
<dbReference type="PROSITE" id="PS50968">
    <property type="entry name" value="BIOTINYL_LIPOYL"/>
    <property type="match status" value="1"/>
</dbReference>
<dbReference type="GO" id="GO:0005960">
    <property type="term" value="C:glycine cleavage complex"/>
    <property type="evidence" value="ECO:0007669"/>
    <property type="project" value="InterPro"/>
</dbReference>
<evidence type="ECO:0000256" key="3">
    <source>
        <dbReference type="HAMAP-Rule" id="MF_00272"/>
    </source>
</evidence>
<evidence type="ECO:0000256" key="4">
    <source>
        <dbReference type="PIRSR" id="PIRSR617453-50"/>
    </source>
</evidence>
<sequence length="128" mass="14537">MNIPKDLLYTPEHLWVKEENGVYRCGITDFAQEELGDLVYVELPKPNLTVKKGDKIGDVESIKTVSNLYSPISGVITEVNSLLENKPEVINQSPYEKGWICVIQSNQPDEIKQLLSSDDYNKIIQENK</sequence>
<dbReference type="InterPro" id="IPR033753">
    <property type="entry name" value="GCV_H/Fam206"/>
</dbReference>
<dbReference type="Pfam" id="PF01597">
    <property type="entry name" value="GCV_H"/>
    <property type="match status" value="1"/>
</dbReference>
<dbReference type="HAMAP" id="MF_00272">
    <property type="entry name" value="GcvH"/>
    <property type="match status" value="1"/>
</dbReference>
<dbReference type="InterPro" id="IPR002930">
    <property type="entry name" value="GCV_H"/>
</dbReference>
<dbReference type="InterPro" id="IPR000089">
    <property type="entry name" value="Biotin_lipoyl"/>
</dbReference>
<comment type="similarity">
    <text evidence="1 3">Belongs to the GcvH family.</text>
</comment>
<dbReference type="CDD" id="cd06848">
    <property type="entry name" value="GCS_H"/>
    <property type="match status" value="1"/>
</dbReference>
<feature type="modified residue" description="N6-lipoyllysine" evidence="3 4">
    <location>
        <position position="63"/>
    </location>
</feature>
<dbReference type="PANTHER" id="PTHR11715">
    <property type="entry name" value="GLYCINE CLEAVAGE SYSTEM H PROTEIN"/>
    <property type="match status" value="1"/>
</dbReference>
<dbReference type="GO" id="GO:0005829">
    <property type="term" value="C:cytosol"/>
    <property type="evidence" value="ECO:0007669"/>
    <property type="project" value="TreeGrafter"/>
</dbReference>
<dbReference type="InterPro" id="IPR003016">
    <property type="entry name" value="2-oxoA_DH_lipoyl-BS"/>
</dbReference>
<dbReference type="NCBIfam" id="NF002270">
    <property type="entry name" value="PRK01202.1"/>
    <property type="match status" value="1"/>
</dbReference>
<dbReference type="PROSITE" id="PS00189">
    <property type="entry name" value="LIPOYL"/>
    <property type="match status" value="1"/>
</dbReference>
<dbReference type="GO" id="GO:0019464">
    <property type="term" value="P:glycine decarboxylation via glycine cleavage system"/>
    <property type="evidence" value="ECO:0007669"/>
    <property type="project" value="UniProtKB-UniRule"/>
</dbReference>
<dbReference type="Gene3D" id="2.40.50.100">
    <property type="match status" value="1"/>
</dbReference>
<feature type="domain" description="Lipoyl-binding" evidence="5">
    <location>
        <begin position="22"/>
        <end position="104"/>
    </location>
</feature>
<reference evidence="6" key="1">
    <citation type="submission" date="2017-02" db="EMBL/GenBank/DDBJ databases">
        <title>Delving into the versatile metabolic prowess of the omnipresent phylum Bacteroidetes.</title>
        <authorList>
            <person name="Nobu M.K."/>
            <person name="Mei R."/>
            <person name="Narihiro T."/>
            <person name="Kuroda K."/>
            <person name="Liu W.-T."/>
        </authorList>
    </citation>
    <scope>NUCLEOTIDE SEQUENCE</scope>
    <source>
        <strain evidence="6">ADurb.Bin276</strain>
    </source>
</reference>
<dbReference type="NCBIfam" id="TIGR00527">
    <property type="entry name" value="gcvH"/>
    <property type="match status" value="1"/>
</dbReference>
<evidence type="ECO:0000256" key="2">
    <source>
        <dbReference type="ARBA" id="ARBA00022823"/>
    </source>
</evidence>
<evidence type="ECO:0000256" key="1">
    <source>
        <dbReference type="ARBA" id="ARBA00009249"/>
    </source>
</evidence>
<evidence type="ECO:0000313" key="6">
    <source>
        <dbReference type="EMBL" id="OQA57191.1"/>
    </source>
</evidence>
<dbReference type="AlphaFoldDB" id="A0A1V5SSL3"/>
<comment type="caution">
    <text evidence="6">The sequence shown here is derived from an EMBL/GenBank/DDBJ whole genome shotgun (WGS) entry which is preliminary data.</text>
</comment>
<gene>
    <name evidence="6" type="primary">gcvH_2</name>
    <name evidence="3" type="synonym">gcvH</name>
    <name evidence="6" type="ORF">BWY41_01331</name>
</gene>